<keyword evidence="2" id="KW-1185">Reference proteome</keyword>
<gene>
    <name evidence="1" type="primary">WBGene00278810</name>
</gene>
<dbReference type="AlphaFoldDB" id="A0A2A6C3Q0"/>
<accession>A0A8R1YZV9</accession>
<reference evidence="1" key="2">
    <citation type="submission" date="2022-06" db="UniProtKB">
        <authorList>
            <consortium name="EnsemblMetazoa"/>
        </authorList>
    </citation>
    <scope>IDENTIFICATION</scope>
    <source>
        <strain evidence="1">PS312</strain>
    </source>
</reference>
<dbReference type="Proteomes" id="UP000005239">
    <property type="component" value="Unassembled WGS sequence"/>
</dbReference>
<name>A0A2A6C3Q0_PRIPA</name>
<dbReference type="EnsemblMetazoa" id="PPA40441.1">
    <property type="protein sequence ID" value="PPA40441.1"/>
    <property type="gene ID" value="WBGene00278810"/>
</dbReference>
<proteinExistence type="predicted"/>
<accession>A0A2A6C3Q0</accession>
<evidence type="ECO:0000313" key="1">
    <source>
        <dbReference type="EnsemblMetazoa" id="PPA40441.1"/>
    </source>
</evidence>
<organism evidence="1 2">
    <name type="scientific">Pristionchus pacificus</name>
    <name type="common">Parasitic nematode worm</name>
    <dbReference type="NCBI Taxonomy" id="54126"/>
    <lineage>
        <taxon>Eukaryota</taxon>
        <taxon>Metazoa</taxon>
        <taxon>Ecdysozoa</taxon>
        <taxon>Nematoda</taxon>
        <taxon>Chromadorea</taxon>
        <taxon>Rhabditida</taxon>
        <taxon>Rhabditina</taxon>
        <taxon>Diplogasteromorpha</taxon>
        <taxon>Diplogasteroidea</taxon>
        <taxon>Neodiplogasteridae</taxon>
        <taxon>Pristionchus</taxon>
    </lineage>
</organism>
<sequence length="139" mass="15589">IHKRSYISTMTMITIAVSCGAACALGFISVFLHLYYSSQKVSLFLVGNKLSPQDENLSSLYGQSFNVVHTIAVPINVGLVVYSMPAWKNNVQLNLHRWFPFIPSPSTMEVVRDIGVSDTYFKDLLGSWEIKNTADKNRK</sequence>
<evidence type="ECO:0000313" key="2">
    <source>
        <dbReference type="Proteomes" id="UP000005239"/>
    </source>
</evidence>
<protein>
    <submittedName>
        <fullName evidence="1">Uncharacterized protein</fullName>
    </submittedName>
</protein>
<reference evidence="2" key="1">
    <citation type="journal article" date="2008" name="Nat. Genet.">
        <title>The Pristionchus pacificus genome provides a unique perspective on nematode lifestyle and parasitism.</title>
        <authorList>
            <person name="Dieterich C."/>
            <person name="Clifton S.W."/>
            <person name="Schuster L.N."/>
            <person name="Chinwalla A."/>
            <person name="Delehaunty K."/>
            <person name="Dinkelacker I."/>
            <person name="Fulton L."/>
            <person name="Fulton R."/>
            <person name="Godfrey J."/>
            <person name="Minx P."/>
            <person name="Mitreva M."/>
            <person name="Roeseler W."/>
            <person name="Tian H."/>
            <person name="Witte H."/>
            <person name="Yang S.P."/>
            <person name="Wilson R.K."/>
            <person name="Sommer R.J."/>
        </authorList>
    </citation>
    <scope>NUCLEOTIDE SEQUENCE [LARGE SCALE GENOMIC DNA]</scope>
    <source>
        <strain evidence="2">PS312</strain>
    </source>
</reference>